<dbReference type="PANTHER" id="PTHR30061">
    <property type="entry name" value="MALTOSE-BINDING PERIPLASMIC PROTEIN"/>
    <property type="match status" value="1"/>
</dbReference>
<evidence type="ECO:0000256" key="1">
    <source>
        <dbReference type="ARBA" id="ARBA00008520"/>
    </source>
</evidence>
<name>A0ABQ6JHW9_9ACTN</name>
<comment type="similarity">
    <text evidence="1">Belongs to the bacterial solute-binding protein 1 family.</text>
</comment>
<keyword evidence="2" id="KW-0813">Transport</keyword>
<keyword evidence="5" id="KW-1185">Reference proteome</keyword>
<dbReference type="Gene3D" id="3.40.190.10">
    <property type="entry name" value="Periplasmic binding protein-like II"/>
    <property type="match status" value="1"/>
</dbReference>
<dbReference type="SUPFAM" id="SSF53850">
    <property type="entry name" value="Periplasmic binding protein-like II"/>
    <property type="match status" value="1"/>
</dbReference>
<sequence length="235" mass="24926">MNALGGGVYGYGMPLGNEEAQAETSIWTFGNGGSWTDGSKVTVDTPQNLEAVQFMQKMVQEKATQPNPGASDRTPMLNVFIQGKIAMAVGLPPTVGQIKEKNPDLDYGIAPIPTKSGEPVTLGVADHLMAFKNDGKKQTAIKAFVDYFFSKDVYSEWVKAEGFLPTTKSGAEVLSSNPDLKTFLDTLPSAKFYPSTNTAWSATQGAIQSLVGQVAQGKSPASVLQAVQKKADAAS</sequence>
<keyword evidence="3" id="KW-0732">Signal</keyword>
<protein>
    <recommendedName>
        <fullName evidence="6">Extracellular solute-binding protein</fullName>
    </recommendedName>
</protein>
<dbReference type="InterPro" id="IPR006059">
    <property type="entry name" value="SBP"/>
</dbReference>
<evidence type="ECO:0000313" key="5">
    <source>
        <dbReference type="Proteomes" id="UP001157017"/>
    </source>
</evidence>
<dbReference type="PANTHER" id="PTHR30061:SF50">
    <property type="entry name" value="MALTOSE_MALTODEXTRIN-BINDING PERIPLASMIC PROTEIN"/>
    <property type="match status" value="1"/>
</dbReference>
<gene>
    <name evidence="4" type="ORF">GCM10025868_22140</name>
</gene>
<evidence type="ECO:0008006" key="6">
    <source>
        <dbReference type="Google" id="ProtNLM"/>
    </source>
</evidence>
<comment type="caution">
    <text evidence="4">The sequence shown here is derived from an EMBL/GenBank/DDBJ whole genome shotgun (WGS) entry which is preliminary data.</text>
</comment>
<evidence type="ECO:0000256" key="2">
    <source>
        <dbReference type="ARBA" id="ARBA00022448"/>
    </source>
</evidence>
<dbReference type="EMBL" id="BSUZ01000001">
    <property type="protein sequence ID" value="GMA86964.1"/>
    <property type="molecule type" value="Genomic_DNA"/>
</dbReference>
<accession>A0ABQ6JHW9</accession>
<evidence type="ECO:0000256" key="3">
    <source>
        <dbReference type="ARBA" id="ARBA00022729"/>
    </source>
</evidence>
<organism evidence="4 5">
    <name type="scientific">Angustibacter aerolatus</name>
    <dbReference type="NCBI Taxonomy" id="1162965"/>
    <lineage>
        <taxon>Bacteria</taxon>
        <taxon>Bacillati</taxon>
        <taxon>Actinomycetota</taxon>
        <taxon>Actinomycetes</taxon>
        <taxon>Kineosporiales</taxon>
        <taxon>Kineosporiaceae</taxon>
    </lineage>
</organism>
<dbReference type="Pfam" id="PF01547">
    <property type="entry name" value="SBP_bac_1"/>
    <property type="match status" value="1"/>
</dbReference>
<reference evidence="5" key="1">
    <citation type="journal article" date="2019" name="Int. J. Syst. Evol. Microbiol.">
        <title>The Global Catalogue of Microorganisms (GCM) 10K type strain sequencing project: providing services to taxonomists for standard genome sequencing and annotation.</title>
        <authorList>
            <consortium name="The Broad Institute Genomics Platform"/>
            <consortium name="The Broad Institute Genome Sequencing Center for Infectious Disease"/>
            <person name="Wu L."/>
            <person name="Ma J."/>
        </authorList>
    </citation>
    <scope>NUCLEOTIDE SEQUENCE [LARGE SCALE GENOMIC DNA]</scope>
    <source>
        <strain evidence="5">NBRC 108730</strain>
    </source>
</reference>
<evidence type="ECO:0000313" key="4">
    <source>
        <dbReference type="EMBL" id="GMA86964.1"/>
    </source>
</evidence>
<proteinExistence type="inferred from homology"/>
<dbReference type="Proteomes" id="UP001157017">
    <property type="component" value="Unassembled WGS sequence"/>
</dbReference>